<reference evidence="1" key="1">
    <citation type="submission" date="2021-05" db="EMBL/GenBank/DDBJ databases">
        <authorList>
            <person name="Alioto T."/>
            <person name="Alioto T."/>
            <person name="Gomez Garrido J."/>
        </authorList>
    </citation>
    <scope>NUCLEOTIDE SEQUENCE</scope>
</reference>
<dbReference type="EMBL" id="HBUE01322037">
    <property type="protein sequence ID" value="CAG6588699.1"/>
    <property type="molecule type" value="Transcribed_RNA"/>
</dbReference>
<name>A0A8D8P4S5_CULPI</name>
<dbReference type="EMBL" id="HBUE01215479">
    <property type="protein sequence ID" value="CAG6536700.1"/>
    <property type="molecule type" value="Transcribed_RNA"/>
</dbReference>
<dbReference type="AlphaFoldDB" id="A0A8D8P4S5"/>
<evidence type="ECO:0000313" key="1">
    <source>
        <dbReference type="EMBL" id="CAG6588699.1"/>
    </source>
</evidence>
<proteinExistence type="predicted"/>
<protein>
    <submittedName>
        <fullName evidence="1">(northern house mosquito) hypothetical protein</fullName>
    </submittedName>
</protein>
<accession>A0A8D8P4S5</accession>
<sequence>MPANVKNGTWKWTFTRSTKSLPFRSILPAIESEPLRKLRSAEPSRLLTPGCMTTMSEIAIARSRPQREESAVHLPEVDQRLFKISEKKEWIAWANNNGSDHFWESLRDWRFRKTNQVDT</sequence>
<organism evidence="1">
    <name type="scientific">Culex pipiens</name>
    <name type="common">House mosquito</name>
    <dbReference type="NCBI Taxonomy" id="7175"/>
    <lineage>
        <taxon>Eukaryota</taxon>
        <taxon>Metazoa</taxon>
        <taxon>Ecdysozoa</taxon>
        <taxon>Arthropoda</taxon>
        <taxon>Hexapoda</taxon>
        <taxon>Insecta</taxon>
        <taxon>Pterygota</taxon>
        <taxon>Neoptera</taxon>
        <taxon>Endopterygota</taxon>
        <taxon>Diptera</taxon>
        <taxon>Nematocera</taxon>
        <taxon>Culicoidea</taxon>
        <taxon>Culicidae</taxon>
        <taxon>Culicinae</taxon>
        <taxon>Culicini</taxon>
        <taxon>Culex</taxon>
        <taxon>Culex</taxon>
    </lineage>
</organism>